<feature type="transmembrane region" description="Helical" evidence="1">
    <location>
        <begin position="70"/>
        <end position="92"/>
    </location>
</feature>
<organism evidence="2 3">
    <name type="scientific">Nocardiopsis suaedae</name>
    <dbReference type="NCBI Taxonomy" id="3018444"/>
    <lineage>
        <taxon>Bacteria</taxon>
        <taxon>Bacillati</taxon>
        <taxon>Actinomycetota</taxon>
        <taxon>Actinomycetes</taxon>
        <taxon>Streptosporangiales</taxon>
        <taxon>Nocardiopsidaceae</taxon>
        <taxon>Nocardiopsis</taxon>
    </lineage>
</organism>
<comment type="caution">
    <text evidence="2">The sequence shown here is derived from an EMBL/GenBank/DDBJ whole genome shotgun (WGS) entry which is preliminary data.</text>
</comment>
<dbReference type="EMBL" id="JAQFWP010000019">
    <property type="protein sequence ID" value="MDA2805307.1"/>
    <property type="molecule type" value="Genomic_DNA"/>
</dbReference>
<feature type="transmembrane region" description="Helical" evidence="1">
    <location>
        <begin position="12"/>
        <end position="33"/>
    </location>
</feature>
<dbReference type="Proteomes" id="UP001165685">
    <property type="component" value="Unassembled WGS sequence"/>
</dbReference>
<evidence type="ECO:0000313" key="2">
    <source>
        <dbReference type="EMBL" id="MDA2805307.1"/>
    </source>
</evidence>
<gene>
    <name evidence="2" type="ORF">O4U47_12365</name>
</gene>
<feature type="transmembrane region" description="Helical" evidence="1">
    <location>
        <begin position="156"/>
        <end position="177"/>
    </location>
</feature>
<sequence>MDPRQRSITLRWAVPAAVLIAAAGLFTAPSFFYSGLLPIAAGALTAGAAATALLWWTLPSVRSARGGPAVFLLIWGACVLAGAVSDGTARVVSVEQMQSGSVPGSAHGESFGWFAYTPLTSSDGPPGTYEQINRQMTATGPGISMVGGGVSVAPDWGGVAAGVVLGWAAGGIGVVAYRRTSPAGASERPE</sequence>
<keyword evidence="3" id="KW-1185">Reference proteome</keyword>
<evidence type="ECO:0000313" key="3">
    <source>
        <dbReference type="Proteomes" id="UP001165685"/>
    </source>
</evidence>
<keyword evidence="1" id="KW-1133">Transmembrane helix</keyword>
<accession>A0ABT4TKS4</accession>
<name>A0ABT4TKS4_9ACTN</name>
<dbReference type="RefSeq" id="WP_270677964.1">
    <property type="nucleotide sequence ID" value="NZ_JAQFWP010000019.1"/>
</dbReference>
<keyword evidence="1" id="KW-0812">Transmembrane</keyword>
<reference evidence="2" key="1">
    <citation type="submission" date="2023-01" db="EMBL/GenBank/DDBJ databases">
        <title>Draft genome sequence of Nocardiopsis sp. LSu2-4 isolated from halophytes.</title>
        <authorList>
            <person name="Duangmal K."/>
            <person name="Chantavorakit T."/>
        </authorList>
    </citation>
    <scope>NUCLEOTIDE SEQUENCE</scope>
    <source>
        <strain evidence="2">LSu2-4</strain>
    </source>
</reference>
<keyword evidence="1" id="KW-0472">Membrane</keyword>
<feature type="transmembrane region" description="Helical" evidence="1">
    <location>
        <begin position="39"/>
        <end position="58"/>
    </location>
</feature>
<evidence type="ECO:0000256" key="1">
    <source>
        <dbReference type="SAM" id="Phobius"/>
    </source>
</evidence>
<proteinExistence type="predicted"/>
<protein>
    <submittedName>
        <fullName evidence="2">Uncharacterized protein</fullName>
    </submittedName>
</protein>